<keyword evidence="8 17" id="KW-0732">Signal</keyword>
<evidence type="ECO:0000256" key="10">
    <source>
        <dbReference type="ARBA" id="ARBA00023157"/>
    </source>
</evidence>
<evidence type="ECO:0000313" key="19">
    <source>
        <dbReference type="EMBL" id="KAK1770494.1"/>
    </source>
</evidence>
<proteinExistence type="inferred from homology"/>
<feature type="compositionally biased region" description="Basic and acidic residues" evidence="16">
    <location>
        <begin position="36"/>
        <end position="52"/>
    </location>
</feature>
<dbReference type="PROSITE" id="PS00132">
    <property type="entry name" value="CARBOXYPEPT_ZN_1"/>
    <property type="match status" value="1"/>
</dbReference>
<evidence type="ECO:0000256" key="7">
    <source>
        <dbReference type="ARBA" id="ARBA00022723"/>
    </source>
</evidence>
<dbReference type="AlphaFoldDB" id="A0AAJ0C8A2"/>
<comment type="caution">
    <text evidence="19">The sequence shown here is derived from an EMBL/GenBank/DDBJ whole genome shotgun (WGS) entry which is preliminary data.</text>
</comment>
<dbReference type="Pfam" id="PF00246">
    <property type="entry name" value="Peptidase_M14"/>
    <property type="match status" value="1"/>
</dbReference>
<feature type="region of interest" description="Disordered" evidence="16">
    <location>
        <begin position="545"/>
        <end position="565"/>
    </location>
</feature>
<evidence type="ECO:0000256" key="17">
    <source>
        <dbReference type="SAM" id="SignalP"/>
    </source>
</evidence>
<keyword evidence="6" id="KW-0926">Vacuole</keyword>
<evidence type="ECO:0000313" key="20">
    <source>
        <dbReference type="Proteomes" id="UP001244011"/>
    </source>
</evidence>
<dbReference type="InterPro" id="IPR000834">
    <property type="entry name" value="Peptidase_M14"/>
</dbReference>
<evidence type="ECO:0000256" key="6">
    <source>
        <dbReference type="ARBA" id="ARBA00022554"/>
    </source>
</evidence>
<dbReference type="GO" id="GO:0004181">
    <property type="term" value="F:metallocarboxypeptidase activity"/>
    <property type="evidence" value="ECO:0007669"/>
    <property type="project" value="InterPro"/>
</dbReference>
<evidence type="ECO:0000256" key="14">
    <source>
        <dbReference type="ARBA" id="ARBA00026213"/>
    </source>
</evidence>
<dbReference type="CDD" id="cd03860">
    <property type="entry name" value="M14_CP_A-B_like"/>
    <property type="match status" value="1"/>
</dbReference>
<sequence>MLSPTHLSRLFAICTALLLLAAFPTTVSGATGTLTPRHEASRSQPHHGDSRNGGHVFPFLRWLRDSAVEAVFGRPESRGGSRGGAGRGKDGSAKRYGGATQSRYLDDVVVRFNVTSSEEEGALSEAADRLFLDVWAFTDEYVDVRLPRDDLASLMTLLPTSMQPSVLIPDVAAAVWATYPSGPSEKKILGPDWVDPAMVKTSTDGVDHVFFQNYQPLSVITSWLRLLEAMFPSYVHMTTIGKSYEGRDIMGVRLGARSEGNTKPGSRRKTILITGGIHAREWISTSTVNYLLWSLTTAYGKEPLITKLLQNFDFIFVPVVNPDGYEYTWEYDRLWRKSRQQTSMRFCRGLDLDRAFGYKWESARHQRDPCSESYGGDQPFQAVEASTLADWARNETGHGVEFFGYLDLHSYSQQILFPYSYTCSVDPPNRENLEELAAGLAKAVRLSSGEFYAIRSACEGAISRAYSASGSLSRIETGGGSAIDWFYHEMKARFSYQVRLRDTGTFGFLLPSEHIVPTGEEMLNAVKYFGDYLLGNNGIESLSVEKQSEAGDSGELVDLKRRKRR</sequence>
<dbReference type="PANTHER" id="PTHR11705:SF147">
    <property type="entry name" value="INACTIVE METALLOCARBOXYPEPTIDASE ECM14"/>
    <property type="match status" value="1"/>
</dbReference>
<keyword evidence="10" id="KW-1015">Disulfide bond</keyword>
<accession>A0AAJ0C8A2</accession>
<dbReference type="PROSITE" id="PS52035">
    <property type="entry name" value="PEPTIDASE_M14"/>
    <property type="match status" value="1"/>
</dbReference>
<dbReference type="GeneID" id="85310226"/>
<dbReference type="EMBL" id="MU839000">
    <property type="protein sequence ID" value="KAK1770494.1"/>
    <property type="molecule type" value="Genomic_DNA"/>
</dbReference>
<feature type="region of interest" description="Disordered" evidence="16">
    <location>
        <begin position="34"/>
        <end position="53"/>
    </location>
</feature>
<dbReference type="GO" id="GO:0006508">
    <property type="term" value="P:proteolysis"/>
    <property type="evidence" value="ECO:0007669"/>
    <property type="project" value="InterPro"/>
</dbReference>
<protein>
    <recommendedName>
        <fullName evidence="13">Inactive metallocarboxypeptidase ECM14</fullName>
    </recommendedName>
    <alternativeName>
        <fullName evidence="14">Inactive metallocarboxypeptidase ecm14</fullName>
    </alternativeName>
</protein>
<evidence type="ECO:0000256" key="15">
    <source>
        <dbReference type="PROSITE-ProRule" id="PRU01379"/>
    </source>
</evidence>
<dbReference type="PANTHER" id="PTHR11705">
    <property type="entry name" value="PROTEASE FAMILY M14 CARBOXYPEPTIDASE A,B"/>
    <property type="match status" value="1"/>
</dbReference>
<comment type="caution">
    <text evidence="15">Lacks conserved residue(s) required for the propagation of feature annotation.</text>
</comment>
<dbReference type="Gene3D" id="3.40.630.10">
    <property type="entry name" value="Zn peptidases"/>
    <property type="match status" value="1"/>
</dbReference>
<dbReference type="GO" id="GO:0008270">
    <property type="term" value="F:zinc ion binding"/>
    <property type="evidence" value="ECO:0007669"/>
    <property type="project" value="InterPro"/>
</dbReference>
<keyword evidence="7" id="KW-0479">Metal-binding</keyword>
<evidence type="ECO:0000259" key="18">
    <source>
        <dbReference type="PROSITE" id="PS52035"/>
    </source>
</evidence>
<dbReference type="RefSeq" id="XP_060286707.1">
    <property type="nucleotide sequence ID" value="XM_060427039.1"/>
</dbReference>
<evidence type="ECO:0000256" key="13">
    <source>
        <dbReference type="ARBA" id="ARBA00026187"/>
    </source>
</evidence>
<evidence type="ECO:0000256" key="2">
    <source>
        <dbReference type="ARBA" id="ARBA00004116"/>
    </source>
</evidence>
<feature type="chain" id="PRO_5042464377" description="Inactive metallocarboxypeptidase ECM14" evidence="17">
    <location>
        <begin position="30"/>
        <end position="565"/>
    </location>
</feature>
<dbReference type="SUPFAM" id="SSF53187">
    <property type="entry name" value="Zn-dependent exopeptidases"/>
    <property type="match status" value="1"/>
</dbReference>
<keyword evidence="11" id="KW-0961">Cell wall biogenesis/degradation</keyword>
<evidence type="ECO:0000256" key="16">
    <source>
        <dbReference type="SAM" id="MobiDB-lite"/>
    </source>
</evidence>
<comment type="subcellular location">
    <subcellularLocation>
        <location evidence="3">Secreted</location>
    </subcellularLocation>
    <subcellularLocation>
        <location evidence="2">Vacuole</location>
    </subcellularLocation>
</comment>
<dbReference type="Proteomes" id="UP001244011">
    <property type="component" value="Unassembled WGS sequence"/>
</dbReference>
<dbReference type="GO" id="GO:0005773">
    <property type="term" value="C:vacuole"/>
    <property type="evidence" value="ECO:0007669"/>
    <property type="project" value="UniProtKB-SubCell"/>
</dbReference>
<dbReference type="PRINTS" id="PR00765">
    <property type="entry name" value="CRBOXYPTASEA"/>
</dbReference>
<keyword evidence="9" id="KW-0862">Zinc</keyword>
<evidence type="ECO:0000256" key="1">
    <source>
        <dbReference type="ARBA" id="ARBA00001947"/>
    </source>
</evidence>
<evidence type="ECO:0000256" key="11">
    <source>
        <dbReference type="ARBA" id="ARBA00023316"/>
    </source>
</evidence>
<evidence type="ECO:0000256" key="12">
    <source>
        <dbReference type="ARBA" id="ARBA00025210"/>
    </source>
</evidence>
<evidence type="ECO:0000256" key="9">
    <source>
        <dbReference type="ARBA" id="ARBA00022833"/>
    </source>
</evidence>
<dbReference type="InterPro" id="IPR057246">
    <property type="entry name" value="CARBOXYPEPT_ZN_1"/>
</dbReference>
<evidence type="ECO:0000256" key="4">
    <source>
        <dbReference type="ARBA" id="ARBA00005988"/>
    </source>
</evidence>
<dbReference type="GO" id="GO:0005576">
    <property type="term" value="C:extracellular region"/>
    <property type="evidence" value="ECO:0007669"/>
    <property type="project" value="UniProtKB-SubCell"/>
</dbReference>
<reference evidence="19" key="1">
    <citation type="submission" date="2023-06" db="EMBL/GenBank/DDBJ databases">
        <title>Genome-scale phylogeny and comparative genomics of the fungal order Sordariales.</title>
        <authorList>
            <consortium name="Lawrence Berkeley National Laboratory"/>
            <person name="Hensen N."/>
            <person name="Bonometti L."/>
            <person name="Westerberg I."/>
            <person name="Brannstrom I.O."/>
            <person name="Guillou S."/>
            <person name="Cros-Aarteil S."/>
            <person name="Calhoun S."/>
            <person name="Haridas S."/>
            <person name="Kuo A."/>
            <person name="Mondo S."/>
            <person name="Pangilinan J."/>
            <person name="Riley R."/>
            <person name="Labutti K."/>
            <person name="Andreopoulos B."/>
            <person name="Lipzen A."/>
            <person name="Chen C."/>
            <person name="Yanf M."/>
            <person name="Daum C."/>
            <person name="Ng V."/>
            <person name="Clum A."/>
            <person name="Steindorff A."/>
            <person name="Ohm R."/>
            <person name="Martin F."/>
            <person name="Silar P."/>
            <person name="Natvig D."/>
            <person name="Lalanne C."/>
            <person name="Gautier V."/>
            <person name="Ament-Velasquez S.L."/>
            <person name="Kruys A."/>
            <person name="Hutchinson M.I."/>
            <person name="Powell A.J."/>
            <person name="Barry K."/>
            <person name="Miller A.N."/>
            <person name="Grigoriev I.V."/>
            <person name="Debuchy R."/>
            <person name="Gladieux P."/>
            <person name="Thoren M.H."/>
            <person name="Johannesson H."/>
        </authorList>
    </citation>
    <scope>NUCLEOTIDE SEQUENCE</scope>
    <source>
        <strain evidence="19">8032-3</strain>
    </source>
</reference>
<dbReference type="SUPFAM" id="SSF54897">
    <property type="entry name" value="Protease propeptides/inhibitors"/>
    <property type="match status" value="1"/>
</dbReference>
<evidence type="ECO:0000256" key="5">
    <source>
        <dbReference type="ARBA" id="ARBA00022525"/>
    </source>
</evidence>
<dbReference type="SMART" id="SM00631">
    <property type="entry name" value="Zn_pept"/>
    <property type="match status" value="1"/>
</dbReference>
<gene>
    <name evidence="19" type="ORF">QBC33DRAFT_528219</name>
</gene>
<dbReference type="FunFam" id="3.40.630.10:FF:000060">
    <property type="entry name" value="Putative metallocarboxypeptidase ecm14"/>
    <property type="match status" value="1"/>
</dbReference>
<comment type="similarity">
    <text evidence="4 15">Belongs to the peptidase M14 family.</text>
</comment>
<comment type="function">
    <text evidence="12">Inactive carboxypeptidase that may play a role in cell wall organization and biogenesis.</text>
</comment>
<feature type="domain" description="Peptidase M14" evidence="18">
    <location>
        <begin position="213"/>
        <end position="533"/>
    </location>
</feature>
<evidence type="ECO:0000256" key="3">
    <source>
        <dbReference type="ARBA" id="ARBA00004613"/>
    </source>
</evidence>
<dbReference type="GO" id="GO:0071555">
    <property type="term" value="P:cell wall organization"/>
    <property type="evidence" value="ECO:0007669"/>
    <property type="project" value="UniProtKB-KW"/>
</dbReference>
<feature type="signal peptide" evidence="17">
    <location>
        <begin position="1"/>
        <end position="29"/>
    </location>
</feature>
<organism evidence="19 20">
    <name type="scientific">Phialemonium atrogriseum</name>
    <dbReference type="NCBI Taxonomy" id="1093897"/>
    <lineage>
        <taxon>Eukaryota</taxon>
        <taxon>Fungi</taxon>
        <taxon>Dikarya</taxon>
        <taxon>Ascomycota</taxon>
        <taxon>Pezizomycotina</taxon>
        <taxon>Sordariomycetes</taxon>
        <taxon>Sordariomycetidae</taxon>
        <taxon>Cephalothecales</taxon>
        <taxon>Cephalothecaceae</taxon>
        <taxon>Phialemonium</taxon>
    </lineage>
</organism>
<keyword evidence="20" id="KW-1185">Reference proteome</keyword>
<name>A0AAJ0C8A2_9PEZI</name>
<comment type="cofactor">
    <cofactor evidence="1">
        <name>Zn(2+)</name>
        <dbReference type="ChEBI" id="CHEBI:29105"/>
    </cofactor>
</comment>
<feature type="region of interest" description="Disordered" evidence="16">
    <location>
        <begin position="73"/>
        <end position="97"/>
    </location>
</feature>
<keyword evidence="5" id="KW-0964">Secreted</keyword>
<evidence type="ECO:0000256" key="8">
    <source>
        <dbReference type="ARBA" id="ARBA00022729"/>
    </source>
</evidence>